<keyword evidence="1" id="KW-0812">Transmembrane</keyword>
<dbReference type="PROSITE" id="PS50097">
    <property type="entry name" value="BTB"/>
    <property type="match status" value="1"/>
</dbReference>
<proteinExistence type="predicted"/>
<accession>A0A8H3R5G4</accession>
<name>A0A8H3R5G4_9GLOM</name>
<evidence type="ECO:0000259" key="2">
    <source>
        <dbReference type="PROSITE" id="PS50097"/>
    </source>
</evidence>
<feature type="transmembrane region" description="Helical" evidence="1">
    <location>
        <begin position="503"/>
        <end position="525"/>
    </location>
</feature>
<dbReference type="PROSITE" id="PS51886">
    <property type="entry name" value="TLDC"/>
    <property type="match status" value="1"/>
</dbReference>
<dbReference type="CDD" id="cd18186">
    <property type="entry name" value="BTB_POZ_ZBTB_KLHL-like"/>
    <property type="match status" value="1"/>
</dbReference>
<keyword evidence="1" id="KW-0472">Membrane</keyword>
<dbReference type="SUPFAM" id="SSF54695">
    <property type="entry name" value="POZ domain"/>
    <property type="match status" value="1"/>
</dbReference>
<dbReference type="PANTHER" id="PTHR24410">
    <property type="entry name" value="HL07962P-RELATED"/>
    <property type="match status" value="1"/>
</dbReference>
<gene>
    <name evidence="4" type="ORF">RCL2_002714300</name>
</gene>
<dbReference type="Gene3D" id="3.30.710.10">
    <property type="entry name" value="Potassium Channel Kv1.1, Chain A"/>
    <property type="match status" value="1"/>
</dbReference>
<dbReference type="InterPro" id="IPR011333">
    <property type="entry name" value="SKP1/BTB/POZ_sf"/>
</dbReference>
<dbReference type="AlphaFoldDB" id="A0A8H3R5G4"/>
<dbReference type="OrthoDB" id="2425988at2759"/>
<dbReference type="PANTHER" id="PTHR24410:SF23">
    <property type="entry name" value="BTB DOMAIN-CONTAINING PROTEIN-RELATED"/>
    <property type="match status" value="1"/>
</dbReference>
<feature type="domain" description="TLDc" evidence="3">
    <location>
        <begin position="297"/>
        <end position="468"/>
    </location>
</feature>
<dbReference type="Pfam" id="PF07534">
    <property type="entry name" value="TLD"/>
    <property type="match status" value="1"/>
</dbReference>
<evidence type="ECO:0000313" key="4">
    <source>
        <dbReference type="EMBL" id="GET00700.1"/>
    </source>
</evidence>
<dbReference type="InterPro" id="IPR000210">
    <property type="entry name" value="BTB/POZ_dom"/>
</dbReference>
<feature type="transmembrane region" description="Helical" evidence="1">
    <location>
        <begin position="473"/>
        <end position="491"/>
    </location>
</feature>
<dbReference type="Pfam" id="PF00651">
    <property type="entry name" value="BTB"/>
    <property type="match status" value="1"/>
</dbReference>
<feature type="domain" description="BTB" evidence="2">
    <location>
        <begin position="23"/>
        <end position="96"/>
    </location>
</feature>
<dbReference type="SMART" id="SM00225">
    <property type="entry name" value="BTB"/>
    <property type="match status" value="1"/>
</dbReference>
<feature type="transmembrane region" description="Helical" evidence="1">
    <location>
        <begin position="587"/>
        <end position="605"/>
    </location>
</feature>
<dbReference type="InterPro" id="IPR051481">
    <property type="entry name" value="BTB-POZ/Galectin-3-binding"/>
</dbReference>
<protein>
    <recommendedName>
        <fullName evidence="6">BTB domain-containing protein</fullName>
    </recommendedName>
</protein>
<evidence type="ECO:0000259" key="3">
    <source>
        <dbReference type="PROSITE" id="PS51886"/>
    </source>
</evidence>
<reference evidence="4" key="1">
    <citation type="submission" date="2019-10" db="EMBL/GenBank/DDBJ databases">
        <title>Conservation and host-specific expression of non-tandemly repeated heterogenous ribosome RNA gene in arbuscular mycorrhizal fungi.</title>
        <authorList>
            <person name="Maeda T."/>
            <person name="Kobayashi Y."/>
            <person name="Nakagawa T."/>
            <person name="Ezawa T."/>
            <person name="Yamaguchi K."/>
            <person name="Bino T."/>
            <person name="Nishimoto Y."/>
            <person name="Shigenobu S."/>
            <person name="Kawaguchi M."/>
        </authorList>
    </citation>
    <scope>NUCLEOTIDE SEQUENCE</scope>
    <source>
        <strain evidence="4">HR1</strain>
    </source>
</reference>
<sequence length="607" mass="70284">MSFKFESEVLKALEELLKTEANYDVIIHVGKKPDIKEFHAHSVFLCCRSDYFNSILSTKDIIKRDGKFVIKMPNITPQAFDVIIKYFYTGHVDITNKTGVEILNIMTAFDDLELNQLIKIVEEYLTNQHQTFLQDNLVEILQTIYSHKIFNNIQELCLEEISSNPNILFNSVKFVNLPATLLEIVLKRDDLTLDEIEIWENLVKWGLAQEKVLDEDVSKWNQEKFNIFERILYKFIPLIRFYDISSGDYFNKVRPYEQILSKEFREDILKFYMVPGYKPALNKYAPRSSNLNIRSSPIINKKHITLFANWIDRKENMYTTNISYEFNLIFRGSRDGLDPASFHNKCDNKGATIVVIKIENSNQIIGGYNPLDWSGLERKTTPDSFIFSFTDYNNISSGQISRMNNNNYHCAVISNPGWGPVFGRYNNDSHDLCMQENSRWSSYPNSYTDINIPRNSFDIEDYEVFELNREADIGIILKFIIALVAFVLYTVYTCENAQGVEKLTLASVLYLVLIKSSLGLFIIIYDSRKDHTFHGVDLNAIIILGKLLHASLSGRLIKWSIAIECVGLFLRDLSILAVLVLSYKISLYYGFIPFFALIAKISIWYSF</sequence>
<comment type="caution">
    <text evidence="4">The sequence shown here is derived from an EMBL/GenBank/DDBJ whole genome shotgun (WGS) entry which is preliminary data.</text>
</comment>
<evidence type="ECO:0008006" key="6">
    <source>
        <dbReference type="Google" id="ProtNLM"/>
    </source>
</evidence>
<dbReference type="InterPro" id="IPR006571">
    <property type="entry name" value="TLDc_dom"/>
</dbReference>
<evidence type="ECO:0000313" key="5">
    <source>
        <dbReference type="Proteomes" id="UP000615446"/>
    </source>
</evidence>
<dbReference type="Proteomes" id="UP000615446">
    <property type="component" value="Unassembled WGS sequence"/>
</dbReference>
<organism evidence="4 5">
    <name type="scientific">Rhizophagus clarus</name>
    <dbReference type="NCBI Taxonomy" id="94130"/>
    <lineage>
        <taxon>Eukaryota</taxon>
        <taxon>Fungi</taxon>
        <taxon>Fungi incertae sedis</taxon>
        <taxon>Mucoromycota</taxon>
        <taxon>Glomeromycotina</taxon>
        <taxon>Glomeromycetes</taxon>
        <taxon>Glomerales</taxon>
        <taxon>Glomeraceae</taxon>
        <taxon>Rhizophagus</taxon>
    </lineage>
</organism>
<keyword evidence="1" id="KW-1133">Transmembrane helix</keyword>
<dbReference type="EMBL" id="BLAL01000288">
    <property type="protein sequence ID" value="GET00700.1"/>
    <property type="molecule type" value="Genomic_DNA"/>
</dbReference>
<evidence type="ECO:0000256" key="1">
    <source>
        <dbReference type="SAM" id="Phobius"/>
    </source>
</evidence>